<comment type="similarity">
    <text evidence="2">Belongs to the beta/gamma-crystallin family.</text>
</comment>
<evidence type="ECO:0000256" key="2">
    <source>
        <dbReference type="ARBA" id="ARBA00009646"/>
    </source>
</evidence>
<dbReference type="Pfam" id="PF00030">
    <property type="entry name" value="Crystall"/>
    <property type="match status" value="1"/>
</dbReference>
<evidence type="ECO:0000313" key="6">
    <source>
        <dbReference type="EMBL" id="ABV56830.1"/>
    </source>
</evidence>
<dbReference type="InterPro" id="IPR050252">
    <property type="entry name" value="Beta/Gamma-Crystallin"/>
</dbReference>
<dbReference type="PROSITE" id="PS50915">
    <property type="entry name" value="CRYSTALLIN_BETA_GAMMA"/>
    <property type="match status" value="1"/>
</dbReference>
<keyword evidence="3" id="KW-0273">Eye lens protein</keyword>
<dbReference type="AlphaFoldDB" id="B2BRT1"/>
<dbReference type="SUPFAM" id="SSF56973">
    <property type="entry name" value="Aerolisin/ETX pore-forming domain"/>
    <property type="match status" value="1"/>
</dbReference>
<dbReference type="CDD" id="cd20230">
    <property type="entry name" value="PFM_EP37-like"/>
    <property type="match status" value="1"/>
</dbReference>
<feature type="domain" description="Beta/gamma crystallin 'Greek key'" evidence="5">
    <location>
        <begin position="4"/>
        <end position="44"/>
    </location>
</feature>
<keyword evidence="4" id="KW-0677">Repeat</keyword>
<evidence type="ECO:0000256" key="1">
    <source>
        <dbReference type="ARBA" id="ARBA00003689"/>
    </source>
</evidence>
<accession>B2BRT1</accession>
<dbReference type="Gene3D" id="2.60.20.10">
    <property type="entry name" value="Crystallins"/>
    <property type="match status" value="1"/>
</dbReference>
<proteinExistence type="evidence at transcript level"/>
<dbReference type="GO" id="GO:0005212">
    <property type="term" value="F:structural constituent of eye lens"/>
    <property type="evidence" value="ECO:0007669"/>
    <property type="project" value="UniProtKB-KW"/>
</dbReference>
<dbReference type="InterPro" id="IPR001064">
    <property type="entry name" value="Beta/gamma_crystallin"/>
</dbReference>
<dbReference type="GO" id="GO:0002088">
    <property type="term" value="P:lens development in camera-type eye"/>
    <property type="evidence" value="ECO:0007669"/>
    <property type="project" value="TreeGrafter"/>
</dbReference>
<dbReference type="InterPro" id="IPR011024">
    <property type="entry name" value="G_crystallin-like"/>
</dbReference>
<dbReference type="PANTHER" id="PTHR11818:SF103">
    <property type="entry name" value="BETA_GAMMA CRYSTALLIN 'GREEK KEY' DOMAIN-CONTAINING PROTEIN"/>
    <property type="match status" value="1"/>
</dbReference>
<reference evidence="6" key="1">
    <citation type="journal article" date="2008" name="PLoS ONE">
        <title>A novel non-lens betagamma-crystallin and trefoil factor complex from amphibian skin and its functional implications.</title>
        <authorList>
            <person name="Liu S.B."/>
            <person name="He Y.Y."/>
            <person name="Zhang Y."/>
            <person name="Lee W.H."/>
            <person name="Qian J.Q."/>
            <person name="Lai R."/>
            <person name="Jin Y."/>
        </authorList>
    </citation>
    <scope>NUCLEOTIDE SEQUENCE</scope>
</reference>
<dbReference type="SMART" id="SM00247">
    <property type="entry name" value="XTALbg"/>
    <property type="match status" value="1"/>
</dbReference>
<organism evidence="6">
    <name type="scientific">Bombina maxima</name>
    <name type="common">Giant fire-bellied toad</name>
    <name type="synonym">Chinese red belly toad</name>
    <dbReference type="NCBI Taxonomy" id="161274"/>
    <lineage>
        <taxon>Eukaryota</taxon>
        <taxon>Metazoa</taxon>
        <taxon>Chordata</taxon>
        <taxon>Craniata</taxon>
        <taxon>Vertebrata</taxon>
        <taxon>Euteleostomi</taxon>
        <taxon>Amphibia</taxon>
        <taxon>Batrachia</taxon>
        <taxon>Anura</taxon>
        <taxon>Bombinatoridae</taxon>
        <taxon>Bombina</taxon>
    </lineage>
</organism>
<dbReference type="PANTHER" id="PTHR11818">
    <property type="entry name" value="BETA/GAMMA CRYSTALLIN"/>
    <property type="match status" value="1"/>
</dbReference>
<dbReference type="Gene3D" id="2.170.15.10">
    <property type="entry name" value="Proaerolysin, chain A, domain 3"/>
    <property type="match status" value="1"/>
</dbReference>
<dbReference type="EMBL" id="EU003881">
    <property type="protein sequence ID" value="ABV56830.1"/>
    <property type="molecule type" value="mRNA"/>
</dbReference>
<comment type="function">
    <text evidence="1">Crystallins are the dominant structural components of the vertebrate eye lens.</text>
</comment>
<sequence>MSENKIILYDEPSFEGLSLELTRSQTKLARQNFSKAASSLRVIGQPWVAYTQNFFKGEARVYEEGSYSNIDVDNKIMSLYLILANLGNPVIKLFEGQSLSGKSIVVNEAAILNFGKLENGASSWQVLSGAWKICDEVKDNPRYKVSNVADMVFHYSETGLSHSALSIYPLLAGKPKLTTNVQWDRKKELSNRVSQLDEIIVVNKSKHEQDFSHSSGRDYTSSLEVEMKFSNETTIELGTSFKVPLIGELGTTLTQTISIEKGKTEGTSTTVTNKVTIPVTVPANTKVTINVMRRDISYSVPVEIIIERNNARKTEYAELICRDGTDVHISRNDEAV</sequence>
<protein>
    <submittedName>
        <fullName evidence="6">Ebetagamma-cat alpha subunit</fullName>
    </submittedName>
</protein>
<evidence type="ECO:0000256" key="4">
    <source>
        <dbReference type="ARBA" id="ARBA00022737"/>
    </source>
</evidence>
<dbReference type="GO" id="GO:0007601">
    <property type="term" value="P:visual perception"/>
    <property type="evidence" value="ECO:0007669"/>
    <property type="project" value="TreeGrafter"/>
</dbReference>
<evidence type="ECO:0000256" key="3">
    <source>
        <dbReference type="ARBA" id="ARBA00022613"/>
    </source>
</evidence>
<dbReference type="SUPFAM" id="SSF49695">
    <property type="entry name" value="gamma-Crystallin-like"/>
    <property type="match status" value="1"/>
</dbReference>
<name>B2BRT1_BOMMX</name>
<dbReference type="SMR" id="B2BRT1"/>
<evidence type="ECO:0000259" key="5">
    <source>
        <dbReference type="PROSITE" id="PS50915"/>
    </source>
</evidence>